<sequence length="464" mass="51656">MATATAAAPRPNDGWFGHPKGLFVLFFTEMWERFSYYGMRSLLVLYMVNHLFLQPDVGQRVLGFTAVKGTLEGIFGPLDAQPLSSQIYGLYTAFVYLTPFFGGLLADRVLGQRKTVIVGGVLMAIGQFMLMVESLFFVGLMFLILGNGAFKPNISTQVGSLYPPGDPRRDGAFTIFYMGINLGAFFSPLVCGTLGQTVGWHWGFAAAGIGMVLGLILYLWGARFLAPDILAQRQGSQAKHEKEPLTRDEWLRIGALIVLCALNIVFWAVYEQQGNTMQLWADRNTDWHLFGITIPSTWYQAFNPAMIFIFAPVLTGFWAWQARRKQEPSSVTKMAFGCFLLGISFIIMIVASQGIGPETRRSVMWLVGTTFVLTIGELYLSPIGLSLVTKVAPARIVSMMMGVWFLSSFFGNYLSGYLGTFWEKMSRDQFFTMLTALGIGAGIVMFLISRPLDRIVAKHDRHEA</sequence>
<dbReference type="Gene3D" id="1.20.1250.20">
    <property type="entry name" value="MFS general substrate transporter like domains"/>
    <property type="match status" value="2"/>
</dbReference>
<name>A0A832I2R1_UNCEI</name>
<feature type="transmembrane region" description="Helical" evidence="8">
    <location>
        <begin position="117"/>
        <end position="150"/>
    </location>
</feature>
<feature type="transmembrane region" description="Helical" evidence="8">
    <location>
        <begin position="87"/>
        <end position="105"/>
    </location>
</feature>
<evidence type="ECO:0000256" key="4">
    <source>
        <dbReference type="ARBA" id="ARBA00022692"/>
    </source>
</evidence>
<dbReference type="InterPro" id="IPR005279">
    <property type="entry name" value="Dipep/tripep_permease"/>
</dbReference>
<dbReference type="GO" id="GO:0005886">
    <property type="term" value="C:plasma membrane"/>
    <property type="evidence" value="ECO:0007669"/>
    <property type="project" value="UniProtKB-SubCell"/>
</dbReference>
<reference evidence="9" key="1">
    <citation type="journal article" date="2020" name="mSystems">
        <title>Genome- and Community-Level Interaction Insights into Carbon Utilization and Element Cycling Functions of Hydrothermarchaeota in Hydrothermal Sediment.</title>
        <authorList>
            <person name="Zhou Z."/>
            <person name="Liu Y."/>
            <person name="Xu W."/>
            <person name="Pan J."/>
            <person name="Luo Z.H."/>
            <person name="Li M."/>
        </authorList>
    </citation>
    <scope>NUCLEOTIDE SEQUENCE [LARGE SCALE GENOMIC DNA]</scope>
    <source>
        <strain evidence="9">SpSt-381</strain>
    </source>
</reference>
<evidence type="ECO:0000256" key="2">
    <source>
        <dbReference type="ARBA" id="ARBA00022448"/>
    </source>
</evidence>
<evidence type="ECO:0000256" key="8">
    <source>
        <dbReference type="SAM" id="Phobius"/>
    </source>
</evidence>
<feature type="transmembrane region" description="Helical" evidence="8">
    <location>
        <begin position="362"/>
        <end position="380"/>
    </location>
</feature>
<evidence type="ECO:0000313" key="9">
    <source>
        <dbReference type="EMBL" id="HGZ43363.1"/>
    </source>
</evidence>
<evidence type="ECO:0000256" key="5">
    <source>
        <dbReference type="ARBA" id="ARBA00022989"/>
    </source>
</evidence>
<keyword evidence="3" id="KW-1003">Cell membrane</keyword>
<dbReference type="EMBL" id="DSQF01000017">
    <property type="protein sequence ID" value="HGZ43363.1"/>
    <property type="molecule type" value="Genomic_DNA"/>
</dbReference>
<keyword evidence="2 7" id="KW-0813">Transport</keyword>
<evidence type="ECO:0000256" key="3">
    <source>
        <dbReference type="ARBA" id="ARBA00022475"/>
    </source>
</evidence>
<dbReference type="Pfam" id="PF00854">
    <property type="entry name" value="PTR2"/>
    <property type="match status" value="2"/>
</dbReference>
<evidence type="ECO:0000256" key="6">
    <source>
        <dbReference type="ARBA" id="ARBA00023136"/>
    </source>
</evidence>
<dbReference type="NCBIfam" id="TIGR00924">
    <property type="entry name" value="yjdL_sub1_fam"/>
    <property type="match status" value="2"/>
</dbReference>
<accession>A0A832I2R1</accession>
<dbReference type="CDD" id="cd17346">
    <property type="entry name" value="MFS_DtpA_like"/>
    <property type="match status" value="1"/>
</dbReference>
<keyword evidence="6 8" id="KW-0472">Membrane</keyword>
<dbReference type="InterPro" id="IPR036259">
    <property type="entry name" value="MFS_trans_sf"/>
</dbReference>
<feature type="transmembrane region" description="Helical" evidence="8">
    <location>
        <begin position="202"/>
        <end position="220"/>
    </location>
</feature>
<feature type="transmembrane region" description="Helical" evidence="8">
    <location>
        <begin position="305"/>
        <end position="322"/>
    </location>
</feature>
<keyword evidence="4 7" id="KW-0812">Transmembrane</keyword>
<gene>
    <name evidence="9" type="ORF">ENR23_08060</name>
</gene>
<comment type="caution">
    <text evidence="9">The sequence shown here is derived from an EMBL/GenBank/DDBJ whole genome shotgun (WGS) entry which is preliminary data.</text>
</comment>
<feature type="transmembrane region" description="Helical" evidence="8">
    <location>
        <begin position="171"/>
        <end position="190"/>
    </location>
</feature>
<evidence type="ECO:0000256" key="7">
    <source>
        <dbReference type="RuleBase" id="RU003755"/>
    </source>
</evidence>
<comment type="similarity">
    <text evidence="7">Belongs to the major facilitator superfamily. Proton-dependent oligopeptide transporter (POT/PTR) (TC 2.A.17) family.</text>
</comment>
<dbReference type="PANTHER" id="PTHR23517">
    <property type="entry name" value="RESISTANCE PROTEIN MDTM, PUTATIVE-RELATED-RELATED"/>
    <property type="match status" value="1"/>
</dbReference>
<protein>
    <submittedName>
        <fullName evidence="9">MFS transporter</fullName>
    </submittedName>
</protein>
<dbReference type="GO" id="GO:1904680">
    <property type="term" value="F:peptide transmembrane transporter activity"/>
    <property type="evidence" value="ECO:0007669"/>
    <property type="project" value="InterPro"/>
</dbReference>
<organism evidence="9">
    <name type="scientific">Eiseniibacteriota bacterium</name>
    <dbReference type="NCBI Taxonomy" id="2212470"/>
    <lineage>
        <taxon>Bacteria</taxon>
        <taxon>Candidatus Eiseniibacteriota</taxon>
    </lineage>
</organism>
<dbReference type="InterPro" id="IPR018456">
    <property type="entry name" value="PTR2_symporter_CS"/>
</dbReference>
<dbReference type="GO" id="GO:0006857">
    <property type="term" value="P:oligopeptide transport"/>
    <property type="evidence" value="ECO:0007669"/>
    <property type="project" value="InterPro"/>
</dbReference>
<dbReference type="InterPro" id="IPR000109">
    <property type="entry name" value="POT_fam"/>
</dbReference>
<feature type="transmembrane region" description="Helical" evidence="8">
    <location>
        <begin position="334"/>
        <end position="356"/>
    </location>
</feature>
<dbReference type="PROSITE" id="PS01023">
    <property type="entry name" value="PTR2_2"/>
    <property type="match status" value="1"/>
</dbReference>
<proteinExistence type="inferred from homology"/>
<feature type="transmembrane region" description="Helical" evidence="8">
    <location>
        <begin position="430"/>
        <end position="448"/>
    </location>
</feature>
<keyword evidence="5 8" id="KW-1133">Transmembrane helix</keyword>
<comment type="subcellular location">
    <subcellularLocation>
        <location evidence="1">Cell membrane</location>
        <topology evidence="1">Multi-pass membrane protein</topology>
    </subcellularLocation>
    <subcellularLocation>
        <location evidence="7">Membrane</location>
        <topology evidence="7">Multi-pass membrane protein</topology>
    </subcellularLocation>
</comment>
<evidence type="ECO:0000256" key="1">
    <source>
        <dbReference type="ARBA" id="ARBA00004651"/>
    </source>
</evidence>
<dbReference type="SUPFAM" id="SSF103473">
    <property type="entry name" value="MFS general substrate transporter"/>
    <property type="match status" value="1"/>
</dbReference>
<dbReference type="PROSITE" id="PS01022">
    <property type="entry name" value="PTR2_1"/>
    <property type="match status" value="1"/>
</dbReference>
<dbReference type="InterPro" id="IPR050171">
    <property type="entry name" value="MFS_Transporters"/>
</dbReference>
<dbReference type="AlphaFoldDB" id="A0A832I2R1"/>
<dbReference type="PANTHER" id="PTHR23517:SF15">
    <property type="entry name" value="PROTON-DEPENDENT OLIGOPEPTIDE FAMILY TRANSPORT PROTEIN"/>
    <property type="match status" value="1"/>
</dbReference>
<feature type="transmembrane region" description="Helical" evidence="8">
    <location>
        <begin position="250"/>
        <end position="270"/>
    </location>
</feature>